<sequence>MSSAAERGIANKRKGKRVVGDTKAERAAVSKTLVLESRESNGMFENQTHLNLQKTGKIEIKKIKAMDWSGNRTLWMKDIATNKSADTGTVQCKGGVLRVQGKGGVLKVLLGDRVNGLKNLHPKMRGAEDSEALWSPRISTRDVLKQTPNARVHETLDSGFTMSQNEAGQVRSNKAMESRFNEPKRDPMLLSPEREKERENIQQSRTDFKIKSGFSSTFDSITKYQSNKTNVACYKDKKMLRDQIKNKLLNAGWTIDLRPRKGGNYEDSVYIPPEGRGSYWSITKAYAAYQQRLNDSCNQRIENPSGTSRGGSSGSDNIIPIDSLNILKKIVVNKRKRKEENQEDQRGKANKVKKTFDTSRSDKDTQDMLDEVIDKNKPNNSLSSINKTAIGSTVHGYLRALKTKQRRYVPVARGSTQEANAEDNNYVPYEWKRTVFSWIIDMGIFPINAKVKYVNQGKTKAKLKGRITRDGIYCSCCSKILTMSKFELHAGSKVLQPSENIYLEGRGVSLLQCQVEAWEEQDESGRRGFNAVDASADDPKDDTCAICGDGGDLICCDGCPSTFHLICLGTEIIPPGEWHCPNCCCRFCGLLSSGATCRIERTVSSLLSCNQCGAKYHQDCVPQAESVSAISKNVGISFCTESCKKIFEQLQKILGTKNDLEAGFSWSIIQRFDEVGSRHQLNYQMIECNSKIAVALAVMDECFLPVVDQRSGINMIDSVVYNCGSNFDRLNYSGFYTFILERGDEIISVASVRIHGTTLAEMPLIGTRNIYRRQGMCYRLLDGIESALCSLNVQKLVIPDICELKDTWINEFGFKPLDVSQELELKSLNRLVFSSNRLLQKPLLKMHSS</sequence>
<keyword evidence="4" id="KW-0862">Zinc</keyword>
<evidence type="ECO:0000256" key="3">
    <source>
        <dbReference type="ARBA" id="ARBA00022771"/>
    </source>
</evidence>
<dbReference type="InterPro" id="IPR013083">
    <property type="entry name" value="Znf_RING/FYVE/PHD"/>
</dbReference>
<feature type="region of interest" description="Disordered" evidence="7">
    <location>
        <begin position="298"/>
        <end position="317"/>
    </location>
</feature>
<keyword evidence="2" id="KW-0479">Metal-binding</keyword>
<feature type="compositionally biased region" description="Basic and acidic residues" evidence="7">
    <location>
        <begin position="338"/>
        <end position="347"/>
    </location>
</feature>
<dbReference type="InterPro" id="IPR001965">
    <property type="entry name" value="Znf_PHD"/>
</dbReference>
<dbReference type="SUPFAM" id="SSF57903">
    <property type="entry name" value="FYVE/PHD zinc finger"/>
    <property type="match status" value="1"/>
</dbReference>
<feature type="compositionally biased region" description="Basic and acidic residues" evidence="7">
    <location>
        <begin position="174"/>
        <end position="187"/>
    </location>
</feature>
<dbReference type="SMART" id="SM00249">
    <property type="entry name" value="PHD"/>
    <property type="match status" value="2"/>
</dbReference>
<reference evidence="9 10" key="1">
    <citation type="submission" date="2023-10" db="EMBL/GenBank/DDBJ databases">
        <title>Chromosome-scale genome assembly provides insights into flower coloration mechanisms of Canna indica.</title>
        <authorList>
            <person name="Li C."/>
        </authorList>
    </citation>
    <scope>NUCLEOTIDE SEQUENCE [LARGE SCALE GENOMIC DNA]</scope>
    <source>
        <tissue evidence="9">Flower</tissue>
    </source>
</reference>
<evidence type="ECO:0000313" key="10">
    <source>
        <dbReference type="Proteomes" id="UP001327560"/>
    </source>
</evidence>
<evidence type="ECO:0000256" key="2">
    <source>
        <dbReference type="ARBA" id="ARBA00022723"/>
    </source>
</evidence>
<dbReference type="InterPro" id="IPR019787">
    <property type="entry name" value="Znf_PHD-finger"/>
</dbReference>
<keyword evidence="10" id="KW-1185">Reference proteome</keyword>
<accession>A0AAQ3L3B9</accession>
<dbReference type="Pfam" id="PF00628">
    <property type="entry name" value="PHD"/>
    <property type="match status" value="1"/>
</dbReference>
<evidence type="ECO:0000256" key="7">
    <source>
        <dbReference type="SAM" id="MobiDB-lite"/>
    </source>
</evidence>
<dbReference type="InterPro" id="IPR056511">
    <property type="entry name" value="IDM1_C"/>
</dbReference>
<dbReference type="PANTHER" id="PTHR46309">
    <property type="entry name" value="PHD FINGER PROTEIN 12"/>
    <property type="match status" value="1"/>
</dbReference>
<evidence type="ECO:0000259" key="8">
    <source>
        <dbReference type="PROSITE" id="PS50016"/>
    </source>
</evidence>
<dbReference type="InterPro" id="IPR042163">
    <property type="entry name" value="PHF12"/>
</dbReference>
<dbReference type="Pfam" id="PF23209">
    <property type="entry name" value="IDM1_C"/>
    <property type="match status" value="1"/>
</dbReference>
<feature type="region of interest" description="Disordered" evidence="7">
    <location>
        <begin position="166"/>
        <end position="187"/>
    </location>
</feature>
<gene>
    <name evidence="9" type="ORF">Cni_G28432</name>
</gene>
<name>A0AAQ3L3B9_9LILI</name>
<dbReference type="Pfam" id="PF22970">
    <property type="entry name" value="DUF7028"/>
    <property type="match status" value="1"/>
</dbReference>
<dbReference type="GO" id="GO:0005634">
    <property type="term" value="C:nucleus"/>
    <property type="evidence" value="ECO:0007669"/>
    <property type="project" value="UniProtKB-SubCell"/>
</dbReference>
<dbReference type="InterPro" id="IPR011011">
    <property type="entry name" value="Znf_FYVE_PHD"/>
</dbReference>
<dbReference type="Proteomes" id="UP001327560">
    <property type="component" value="Chromosome 9"/>
</dbReference>
<evidence type="ECO:0000256" key="1">
    <source>
        <dbReference type="ARBA" id="ARBA00004123"/>
    </source>
</evidence>
<proteinExistence type="predicted"/>
<dbReference type="EMBL" id="CP136898">
    <property type="protein sequence ID" value="WOL19630.1"/>
    <property type="molecule type" value="Genomic_DNA"/>
</dbReference>
<dbReference type="InterPro" id="IPR054292">
    <property type="entry name" value="DUF7028"/>
</dbReference>
<evidence type="ECO:0000256" key="6">
    <source>
        <dbReference type="PROSITE-ProRule" id="PRU00146"/>
    </source>
</evidence>
<organism evidence="9 10">
    <name type="scientific">Canna indica</name>
    <name type="common">Indian-shot</name>
    <dbReference type="NCBI Taxonomy" id="4628"/>
    <lineage>
        <taxon>Eukaryota</taxon>
        <taxon>Viridiplantae</taxon>
        <taxon>Streptophyta</taxon>
        <taxon>Embryophyta</taxon>
        <taxon>Tracheophyta</taxon>
        <taxon>Spermatophyta</taxon>
        <taxon>Magnoliopsida</taxon>
        <taxon>Liliopsida</taxon>
        <taxon>Zingiberales</taxon>
        <taxon>Cannaceae</taxon>
        <taxon>Canna</taxon>
    </lineage>
</organism>
<evidence type="ECO:0000256" key="5">
    <source>
        <dbReference type="ARBA" id="ARBA00023242"/>
    </source>
</evidence>
<dbReference type="Pfam" id="PF16135">
    <property type="entry name" value="TDBD"/>
    <property type="match status" value="1"/>
</dbReference>
<dbReference type="CDD" id="cd15532">
    <property type="entry name" value="PHD2_CHD_II"/>
    <property type="match status" value="1"/>
</dbReference>
<protein>
    <recommendedName>
        <fullName evidence="8">PHD-type domain-containing protein</fullName>
    </recommendedName>
</protein>
<evidence type="ECO:0000313" key="9">
    <source>
        <dbReference type="EMBL" id="WOL19630.1"/>
    </source>
</evidence>
<dbReference type="InterPro" id="IPR032308">
    <property type="entry name" value="TDBD"/>
</dbReference>
<feature type="domain" description="PHD-type" evidence="8">
    <location>
        <begin position="541"/>
        <end position="586"/>
    </location>
</feature>
<dbReference type="AlphaFoldDB" id="A0AAQ3L3B9"/>
<feature type="region of interest" description="Disordered" evidence="7">
    <location>
        <begin position="335"/>
        <end position="367"/>
    </location>
</feature>
<dbReference type="InterPro" id="IPR016181">
    <property type="entry name" value="Acyl_CoA_acyltransferase"/>
</dbReference>
<comment type="subcellular location">
    <subcellularLocation>
        <location evidence="1">Nucleus</location>
    </subcellularLocation>
</comment>
<dbReference type="Gene3D" id="3.30.40.10">
    <property type="entry name" value="Zinc/RING finger domain, C3HC4 (zinc finger)"/>
    <property type="match status" value="1"/>
</dbReference>
<dbReference type="GO" id="GO:0006357">
    <property type="term" value="P:regulation of transcription by RNA polymerase II"/>
    <property type="evidence" value="ECO:0007669"/>
    <property type="project" value="TreeGrafter"/>
</dbReference>
<feature type="compositionally biased region" description="Basic and acidic residues" evidence="7">
    <location>
        <begin position="354"/>
        <end position="367"/>
    </location>
</feature>
<dbReference type="SUPFAM" id="SSF55729">
    <property type="entry name" value="Acyl-CoA N-acyltransferases (Nat)"/>
    <property type="match status" value="1"/>
</dbReference>
<dbReference type="GO" id="GO:0008270">
    <property type="term" value="F:zinc ion binding"/>
    <property type="evidence" value="ECO:0007669"/>
    <property type="project" value="UniProtKB-KW"/>
</dbReference>
<keyword evidence="5" id="KW-0539">Nucleus</keyword>
<dbReference type="PANTHER" id="PTHR46309:SF1">
    <property type="entry name" value="PHD FINGER PROTEIN 12"/>
    <property type="match status" value="1"/>
</dbReference>
<feature type="region of interest" description="Disordered" evidence="7">
    <location>
        <begin position="1"/>
        <end position="23"/>
    </location>
</feature>
<dbReference type="GO" id="GO:0003714">
    <property type="term" value="F:transcription corepressor activity"/>
    <property type="evidence" value="ECO:0007669"/>
    <property type="project" value="InterPro"/>
</dbReference>
<dbReference type="PROSITE" id="PS50016">
    <property type="entry name" value="ZF_PHD_2"/>
    <property type="match status" value="1"/>
</dbReference>
<evidence type="ECO:0000256" key="4">
    <source>
        <dbReference type="ARBA" id="ARBA00022833"/>
    </source>
</evidence>
<keyword evidence="3 6" id="KW-0863">Zinc-finger</keyword>